<reference evidence="2 3" key="1">
    <citation type="submission" date="2019-03" db="EMBL/GenBank/DDBJ databases">
        <title>Genomic Encyclopedia of Type Strains, Phase IV (KMG-IV): sequencing the most valuable type-strain genomes for metagenomic binning, comparative biology and taxonomic classification.</title>
        <authorList>
            <person name="Goeker M."/>
        </authorList>
    </citation>
    <scope>NUCLEOTIDE SEQUENCE [LARGE SCALE GENOMIC DNA]</scope>
    <source>
        <strain evidence="2 3">DSM 103236</strain>
    </source>
</reference>
<dbReference type="EMBL" id="SLWO01000006">
    <property type="protein sequence ID" value="TCO22602.1"/>
    <property type="molecule type" value="Genomic_DNA"/>
</dbReference>
<feature type="transmembrane region" description="Helical" evidence="1">
    <location>
        <begin position="66"/>
        <end position="89"/>
    </location>
</feature>
<evidence type="ECO:0000256" key="1">
    <source>
        <dbReference type="SAM" id="Phobius"/>
    </source>
</evidence>
<protein>
    <submittedName>
        <fullName evidence="2">Uncharacterized protein</fullName>
    </submittedName>
</protein>
<organism evidence="2 3">
    <name type="scientific">Pedobacter psychrotolerans</name>
    <dbReference type="NCBI Taxonomy" id="1843235"/>
    <lineage>
        <taxon>Bacteria</taxon>
        <taxon>Pseudomonadati</taxon>
        <taxon>Bacteroidota</taxon>
        <taxon>Sphingobacteriia</taxon>
        <taxon>Sphingobacteriales</taxon>
        <taxon>Sphingobacteriaceae</taxon>
        <taxon>Pedobacter</taxon>
    </lineage>
</organism>
<feature type="transmembrane region" description="Helical" evidence="1">
    <location>
        <begin position="38"/>
        <end position="59"/>
    </location>
</feature>
<sequence>MSIALFVTFRIVIAETNHADGNFLESVLQILDILLNLAYSFIYLIAMAFCSFALFLNLINKIRNNLYLSLLTFLGIPLFCVIFIIITILTDSLLYNNTVTIFRNILIFSIIYLFFTTLEFLIFRRRINKFRTE</sequence>
<proteinExistence type="predicted"/>
<keyword evidence="1" id="KW-0472">Membrane</keyword>
<dbReference type="Proteomes" id="UP000295684">
    <property type="component" value="Unassembled WGS sequence"/>
</dbReference>
<gene>
    <name evidence="2" type="ORF">EV200_106245</name>
</gene>
<comment type="caution">
    <text evidence="2">The sequence shown here is derived from an EMBL/GenBank/DDBJ whole genome shotgun (WGS) entry which is preliminary data.</text>
</comment>
<name>A0A4V2RYX6_9SPHI</name>
<keyword evidence="1" id="KW-0812">Transmembrane</keyword>
<dbReference type="AlphaFoldDB" id="A0A4V2RYX6"/>
<evidence type="ECO:0000313" key="2">
    <source>
        <dbReference type="EMBL" id="TCO22602.1"/>
    </source>
</evidence>
<evidence type="ECO:0000313" key="3">
    <source>
        <dbReference type="Proteomes" id="UP000295684"/>
    </source>
</evidence>
<feature type="transmembrane region" description="Helical" evidence="1">
    <location>
        <begin position="101"/>
        <end position="123"/>
    </location>
</feature>
<accession>A0A4V2RYX6</accession>
<keyword evidence="1" id="KW-1133">Transmembrane helix</keyword>